<gene>
    <name evidence="1" type="ORF">SCFA_600005</name>
</gene>
<accession>A0A485M7J0</accession>
<protein>
    <submittedName>
        <fullName evidence="1">Uncharacterized protein</fullName>
    </submittedName>
</protein>
<name>A0A485M7J0_9ZZZZ</name>
<dbReference type="AlphaFoldDB" id="A0A485M7J0"/>
<dbReference type="EMBL" id="CAADRN010000362">
    <property type="protein sequence ID" value="VFU18937.1"/>
    <property type="molecule type" value="Genomic_DNA"/>
</dbReference>
<sequence>MIYYMQIMEQGVIFVTLKCIIQCKFWTGKLPACYFCKLRK</sequence>
<reference evidence="1" key="1">
    <citation type="submission" date="2019-03" db="EMBL/GenBank/DDBJ databases">
        <authorList>
            <person name="Hao L."/>
        </authorList>
    </citation>
    <scope>NUCLEOTIDE SEQUENCE</scope>
</reference>
<evidence type="ECO:0000313" key="1">
    <source>
        <dbReference type="EMBL" id="VFU18937.1"/>
    </source>
</evidence>
<organism evidence="1">
    <name type="scientific">anaerobic digester metagenome</name>
    <dbReference type="NCBI Taxonomy" id="1263854"/>
    <lineage>
        <taxon>unclassified sequences</taxon>
        <taxon>metagenomes</taxon>
        <taxon>ecological metagenomes</taxon>
    </lineage>
</organism>
<proteinExistence type="predicted"/>